<protein>
    <recommendedName>
        <fullName evidence="1">BTB domain-containing protein</fullName>
    </recommendedName>
</protein>
<name>A0A0D7AAP0_9AGAR</name>
<dbReference type="PROSITE" id="PS50097">
    <property type="entry name" value="BTB"/>
    <property type="match status" value="1"/>
</dbReference>
<dbReference type="InterPro" id="IPR000210">
    <property type="entry name" value="BTB/POZ_dom"/>
</dbReference>
<dbReference type="EMBL" id="KN881933">
    <property type="protein sequence ID" value="KIY47469.1"/>
    <property type="molecule type" value="Genomic_DNA"/>
</dbReference>
<dbReference type="AlphaFoldDB" id="A0A0D7AAP0"/>
<gene>
    <name evidence="2" type="ORF">FISHEDRAFT_45129</name>
</gene>
<dbReference type="SUPFAM" id="SSF54695">
    <property type="entry name" value="POZ domain"/>
    <property type="match status" value="1"/>
</dbReference>
<dbReference type="OrthoDB" id="3218112at2759"/>
<evidence type="ECO:0000313" key="3">
    <source>
        <dbReference type="Proteomes" id="UP000054144"/>
    </source>
</evidence>
<evidence type="ECO:0000259" key="1">
    <source>
        <dbReference type="PROSITE" id="PS50097"/>
    </source>
</evidence>
<organism evidence="2 3">
    <name type="scientific">Fistulina hepatica ATCC 64428</name>
    <dbReference type="NCBI Taxonomy" id="1128425"/>
    <lineage>
        <taxon>Eukaryota</taxon>
        <taxon>Fungi</taxon>
        <taxon>Dikarya</taxon>
        <taxon>Basidiomycota</taxon>
        <taxon>Agaricomycotina</taxon>
        <taxon>Agaricomycetes</taxon>
        <taxon>Agaricomycetidae</taxon>
        <taxon>Agaricales</taxon>
        <taxon>Fistulinaceae</taxon>
        <taxon>Fistulina</taxon>
    </lineage>
</organism>
<dbReference type="Gene3D" id="3.30.710.10">
    <property type="entry name" value="Potassium Channel Kv1.1, Chain A"/>
    <property type="match status" value="1"/>
</dbReference>
<keyword evidence="3" id="KW-1185">Reference proteome</keyword>
<dbReference type="InterPro" id="IPR011333">
    <property type="entry name" value="SKP1/BTB/POZ_sf"/>
</dbReference>
<proteinExistence type="predicted"/>
<sequence length="301" mass="34606">MRAKCHNEFWFEDGSIVLLVEDVLFRVHRTTLARHSQVFATTFCLPQPADEPSFDGCPLINLPSDSNLHWQYLLTVLYDPFYFGTLLDKVASKDTHFPLADVLAGLLRLSDKYAFTAVRQKTVQVLRRLIPTSCEDYTQLPTSHPRPQDIDLFREANTPEFLPYCLFSASCLPEEDIRAHPHLSPDDKELCLLGKERLQESQKTSLSSIYDFSPSPRCRYSPNCKALMFDCAKIKGDVHALVSLKDVHRRQPQDFWACPSCLSHTFQVNELGMQQVWDKLPAIFSLGSWSQLRREQAYDFD</sequence>
<reference evidence="2 3" key="1">
    <citation type="journal article" date="2015" name="Fungal Genet. Biol.">
        <title>Evolution of novel wood decay mechanisms in Agaricales revealed by the genome sequences of Fistulina hepatica and Cylindrobasidium torrendii.</title>
        <authorList>
            <person name="Floudas D."/>
            <person name="Held B.W."/>
            <person name="Riley R."/>
            <person name="Nagy L.G."/>
            <person name="Koehler G."/>
            <person name="Ransdell A.S."/>
            <person name="Younus H."/>
            <person name="Chow J."/>
            <person name="Chiniquy J."/>
            <person name="Lipzen A."/>
            <person name="Tritt A."/>
            <person name="Sun H."/>
            <person name="Haridas S."/>
            <person name="LaButti K."/>
            <person name="Ohm R.A."/>
            <person name="Kues U."/>
            <person name="Blanchette R.A."/>
            <person name="Grigoriev I.V."/>
            <person name="Minto R.E."/>
            <person name="Hibbett D.S."/>
        </authorList>
    </citation>
    <scope>NUCLEOTIDE SEQUENCE [LARGE SCALE GENOMIC DNA]</scope>
    <source>
        <strain evidence="2 3">ATCC 64428</strain>
    </source>
</reference>
<dbReference type="Proteomes" id="UP000054144">
    <property type="component" value="Unassembled WGS sequence"/>
</dbReference>
<dbReference type="SMART" id="SM00225">
    <property type="entry name" value="BTB"/>
    <property type="match status" value="1"/>
</dbReference>
<feature type="domain" description="BTB" evidence="1">
    <location>
        <begin position="14"/>
        <end position="79"/>
    </location>
</feature>
<evidence type="ECO:0000313" key="2">
    <source>
        <dbReference type="EMBL" id="KIY47469.1"/>
    </source>
</evidence>
<accession>A0A0D7AAP0</accession>